<gene>
    <name evidence="2" type="primary">BQ5605_C003g01940</name>
    <name evidence="2" type="ORF">BQ5605_C003G01940</name>
</gene>
<dbReference type="InterPro" id="IPR021148">
    <property type="entry name" value="Polysacc_synth_dom"/>
</dbReference>
<evidence type="ECO:0000259" key="1">
    <source>
        <dbReference type="Pfam" id="PF04669"/>
    </source>
</evidence>
<dbReference type="EMBL" id="FQNC01000042">
    <property type="protein sequence ID" value="SGY38004.1"/>
    <property type="molecule type" value="Genomic_DNA"/>
</dbReference>
<accession>A0A2X0P2W3</accession>
<dbReference type="InterPro" id="IPR008476">
    <property type="entry name" value="PBDC1_metazoa/fungi"/>
</dbReference>
<dbReference type="STRING" id="796604.A0A2X0P2W3"/>
<proteinExistence type="predicted"/>
<organism evidence="2 3">
    <name type="scientific">Microbotryum silenes-dioicae</name>
    <dbReference type="NCBI Taxonomy" id="796604"/>
    <lineage>
        <taxon>Eukaryota</taxon>
        <taxon>Fungi</taxon>
        <taxon>Dikarya</taxon>
        <taxon>Basidiomycota</taxon>
        <taxon>Pucciniomycotina</taxon>
        <taxon>Microbotryomycetes</taxon>
        <taxon>Microbotryales</taxon>
        <taxon>Microbotryaceae</taxon>
        <taxon>Microbotryum</taxon>
    </lineage>
</organism>
<feature type="domain" description="Polysaccharide biosynthesis" evidence="1">
    <location>
        <begin position="38"/>
        <end position="178"/>
    </location>
</feature>
<dbReference type="Pfam" id="PF04669">
    <property type="entry name" value="PBDC1"/>
    <property type="match status" value="1"/>
</dbReference>
<dbReference type="PANTHER" id="PTHR13410">
    <property type="entry name" value="PROTEIN PBDC1"/>
    <property type="match status" value="1"/>
</dbReference>
<protein>
    <submittedName>
        <fullName evidence="2">BQ5605_C003g01940 protein</fullName>
    </submittedName>
</protein>
<sequence length="190" mass="21547">MSNAIDNLIDGGSIGALGGSGRIPASFDANQADNDEKIEQQFAVACFEQAETYMGLISTIKGSSLKRLTQHDDEIYDEFVKHFPELQSDARLSKLSENELKSAEGKRRWREFMMPFEKKVDDYNFGTLIRADVNEDYTESNSIFVLIDDHLEFSISGYRTQFYAIEIARNRRGLNDPIWEKAQAGKESQA</sequence>
<dbReference type="GO" id="GO:0005737">
    <property type="term" value="C:cytoplasm"/>
    <property type="evidence" value="ECO:0007669"/>
    <property type="project" value="TreeGrafter"/>
</dbReference>
<dbReference type="Gene3D" id="1.10.3560.10">
    <property type="entry name" value="yst0336 like domain"/>
    <property type="match status" value="1"/>
</dbReference>
<evidence type="ECO:0000313" key="2">
    <source>
        <dbReference type="EMBL" id="SGY38004.1"/>
    </source>
</evidence>
<name>A0A2X0P2W3_9BASI</name>
<dbReference type="Proteomes" id="UP000249464">
    <property type="component" value="Unassembled WGS sequence"/>
</dbReference>
<dbReference type="PANTHER" id="PTHR13410:SF9">
    <property type="entry name" value="PROTEIN PBDC1"/>
    <property type="match status" value="1"/>
</dbReference>
<dbReference type="InterPro" id="IPR023139">
    <property type="entry name" value="PBDC1-like_dom_sf"/>
</dbReference>
<evidence type="ECO:0000313" key="3">
    <source>
        <dbReference type="Proteomes" id="UP000249464"/>
    </source>
</evidence>
<reference evidence="2 3" key="1">
    <citation type="submission" date="2016-11" db="EMBL/GenBank/DDBJ databases">
        <authorList>
            <person name="Jaros S."/>
            <person name="Januszkiewicz K."/>
            <person name="Wedrychowicz H."/>
        </authorList>
    </citation>
    <scope>NUCLEOTIDE SEQUENCE [LARGE SCALE GENOMIC DNA]</scope>
</reference>
<dbReference type="AlphaFoldDB" id="A0A2X0P2W3"/>
<keyword evidence="3" id="KW-1185">Reference proteome</keyword>